<sequence>MQEATMQEATMQEAHDAGGPRCGRPTMREAHDAGGPRCGRPTMREIRNGERSQCRTHAVGNERWGIVISGFGDTIMID</sequence>
<protein>
    <submittedName>
        <fullName evidence="2">Uncharacterized protein</fullName>
    </submittedName>
</protein>
<accession>A0ABQ8WD32</accession>
<organism evidence="2 3">
    <name type="scientific">Penicillium chrysogenum</name>
    <name type="common">Penicillium notatum</name>
    <dbReference type="NCBI Taxonomy" id="5076"/>
    <lineage>
        <taxon>Eukaryota</taxon>
        <taxon>Fungi</taxon>
        <taxon>Dikarya</taxon>
        <taxon>Ascomycota</taxon>
        <taxon>Pezizomycotina</taxon>
        <taxon>Eurotiomycetes</taxon>
        <taxon>Eurotiomycetidae</taxon>
        <taxon>Eurotiales</taxon>
        <taxon>Aspergillaceae</taxon>
        <taxon>Penicillium</taxon>
        <taxon>Penicillium chrysogenum species complex</taxon>
    </lineage>
</organism>
<proteinExistence type="predicted"/>
<dbReference type="Proteomes" id="UP001220256">
    <property type="component" value="Unassembled WGS sequence"/>
</dbReference>
<gene>
    <name evidence="2" type="ORF">N7505_007262</name>
</gene>
<reference evidence="2 3" key="1">
    <citation type="journal article" date="2023" name="IMA Fungus">
        <title>Comparative genomic study of the Penicillium genus elucidates a diverse pangenome and 15 lateral gene transfer events.</title>
        <authorList>
            <person name="Petersen C."/>
            <person name="Sorensen T."/>
            <person name="Nielsen M.R."/>
            <person name="Sondergaard T.E."/>
            <person name="Sorensen J.L."/>
            <person name="Fitzpatrick D.A."/>
            <person name="Frisvad J.C."/>
            <person name="Nielsen K.L."/>
        </authorList>
    </citation>
    <scope>NUCLEOTIDE SEQUENCE [LARGE SCALE GENOMIC DNA]</scope>
    <source>
        <strain evidence="2 3">IBT 3361</strain>
    </source>
</reference>
<keyword evidence="3" id="KW-1185">Reference proteome</keyword>
<name>A0ABQ8WD32_PENCH</name>
<dbReference type="EMBL" id="JAPVEB010000004">
    <property type="protein sequence ID" value="KAJ5264469.1"/>
    <property type="molecule type" value="Genomic_DNA"/>
</dbReference>
<comment type="caution">
    <text evidence="2">The sequence shown here is derived from an EMBL/GenBank/DDBJ whole genome shotgun (WGS) entry which is preliminary data.</text>
</comment>
<feature type="region of interest" description="Disordered" evidence="1">
    <location>
        <begin position="1"/>
        <end position="43"/>
    </location>
</feature>
<evidence type="ECO:0000313" key="3">
    <source>
        <dbReference type="Proteomes" id="UP001220256"/>
    </source>
</evidence>
<evidence type="ECO:0000313" key="2">
    <source>
        <dbReference type="EMBL" id="KAJ5264469.1"/>
    </source>
</evidence>
<feature type="compositionally biased region" description="Polar residues" evidence="1">
    <location>
        <begin position="1"/>
        <end position="10"/>
    </location>
</feature>
<evidence type="ECO:0000256" key="1">
    <source>
        <dbReference type="SAM" id="MobiDB-lite"/>
    </source>
</evidence>